<organism evidence="2">
    <name type="scientific">hydrothermal vent metagenome</name>
    <dbReference type="NCBI Taxonomy" id="652676"/>
    <lineage>
        <taxon>unclassified sequences</taxon>
        <taxon>metagenomes</taxon>
        <taxon>ecological metagenomes</taxon>
    </lineage>
</organism>
<protein>
    <recommendedName>
        <fullName evidence="3">DUF4124 domain-containing protein</fullName>
    </recommendedName>
</protein>
<accession>A0A160T8C2</accession>
<evidence type="ECO:0000256" key="1">
    <source>
        <dbReference type="SAM" id="Coils"/>
    </source>
</evidence>
<feature type="coiled-coil region" evidence="1">
    <location>
        <begin position="124"/>
        <end position="190"/>
    </location>
</feature>
<sequence>MSTRLIWVLSAALIGLPMAAEASMKLYRFKVDGHVVVKDNVPPDLAPLGYEVLNSRGMVERVVPRAPTAEERAATERAEALRLDRERRHAELRNKDADLQRLYAQPGDVDRAQTRKADEIGSYIELQFRRISDLEEKLTKAQEKAANVERRGQEVPADMRLEIVQLENGIRDAQKNIDMRRKELDDSKIQFQKQRERLRILQVYELGTLPEDVDPAKLPPLQP</sequence>
<dbReference type="AlphaFoldDB" id="A0A160T8C2"/>
<gene>
    <name evidence="2" type="ORF">MGWOODY_Tha986</name>
</gene>
<evidence type="ECO:0008006" key="3">
    <source>
        <dbReference type="Google" id="ProtNLM"/>
    </source>
</evidence>
<reference evidence="2" key="1">
    <citation type="submission" date="2015-10" db="EMBL/GenBank/DDBJ databases">
        <authorList>
            <person name="Gilbert D.G."/>
        </authorList>
    </citation>
    <scope>NUCLEOTIDE SEQUENCE</scope>
</reference>
<proteinExistence type="predicted"/>
<name>A0A160T8C2_9ZZZZ</name>
<evidence type="ECO:0000313" key="2">
    <source>
        <dbReference type="EMBL" id="CUS40295.1"/>
    </source>
</evidence>
<dbReference type="EMBL" id="CZQC01000006">
    <property type="protein sequence ID" value="CUS40295.1"/>
    <property type="molecule type" value="Genomic_DNA"/>
</dbReference>
<keyword evidence="1" id="KW-0175">Coiled coil</keyword>